<name>A0ABQ5IGB5_9ASTR</name>
<gene>
    <name evidence="2" type="ORF">Tco_1094558</name>
</gene>
<organism evidence="2 3">
    <name type="scientific">Tanacetum coccineum</name>
    <dbReference type="NCBI Taxonomy" id="301880"/>
    <lineage>
        <taxon>Eukaryota</taxon>
        <taxon>Viridiplantae</taxon>
        <taxon>Streptophyta</taxon>
        <taxon>Embryophyta</taxon>
        <taxon>Tracheophyta</taxon>
        <taxon>Spermatophyta</taxon>
        <taxon>Magnoliopsida</taxon>
        <taxon>eudicotyledons</taxon>
        <taxon>Gunneridae</taxon>
        <taxon>Pentapetalae</taxon>
        <taxon>asterids</taxon>
        <taxon>campanulids</taxon>
        <taxon>Asterales</taxon>
        <taxon>Asteraceae</taxon>
        <taxon>Asteroideae</taxon>
        <taxon>Anthemideae</taxon>
        <taxon>Anthemidinae</taxon>
        <taxon>Tanacetum</taxon>
    </lineage>
</organism>
<protein>
    <submittedName>
        <fullName evidence="2">Uncharacterized protein</fullName>
    </submittedName>
</protein>
<feature type="compositionally biased region" description="Polar residues" evidence="1">
    <location>
        <begin position="62"/>
        <end position="77"/>
    </location>
</feature>
<keyword evidence="3" id="KW-1185">Reference proteome</keyword>
<comment type="caution">
    <text evidence="2">The sequence shown here is derived from an EMBL/GenBank/DDBJ whole genome shotgun (WGS) entry which is preliminary data.</text>
</comment>
<evidence type="ECO:0000256" key="1">
    <source>
        <dbReference type="SAM" id="MobiDB-lite"/>
    </source>
</evidence>
<accession>A0ABQ5IGB5</accession>
<sequence length="270" mass="30072">MIEKPLSNNKRRVTGQREIRPVWNNAQRVNHQNFFTHPHPKRNFVPTAVATKSGQVPVNAAKQSSPRAAASISTARPVNTAAPKPKVNDALPTTYSYFKAHSPVRRAFNQKSAAKTNNFNEKVNTARVNNVTTVGSKAVVSAAVGNREMLLSLQHAGFGDQQEMLLTITPKTVDHTCLKNLTMLIYKADSNYQEIDGGFVAFGGSPKGGKITRKGKIRTGKLDFEDVYFVKELKFNLFSVSQMCDKKNSVLFTETEYLDFKLLDERHVLC</sequence>
<dbReference type="EMBL" id="BQNB010020731">
    <property type="protein sequence ID" value="GJT99040.1"/>
    <property type="molecule type" value="Genomic_DNA"/>
</dbReference>
<reference evidence="2" key="2">
    <citation type="submission" date="2022-01" db="EMBL/GenBank/DDBJ databases">
        <authorList>
            <person name="Yamashiro T."/>
            <person name="Shiraishi A."/>
            <person name="Satake H."/>
            <person name="Nakayama K."/>
        </authorList>
    </citation>
    <scope>NUCLEOTIDE SEQUENCE</scope>
</reference>
<reference evidence="2" key="1">
    <citation type="journal article" date="2022" name="Int. J. Mol. Sci.">
        <title>Draft Genome of Tanacetum Coccineum: Genomic Comparison of Closely Related Tanacetum-Family Plants.</title>
        <authorList>
            <person name="Yamashiro T."/>
            <person name="Shiraishi A."/>
            <person name="Nakayama K."/>
            <person name="Satake H."/>
        </authorList>
    </citation>
    <scope>NUCLEOTIDE SEQUENCE</scope>
</reference>
<dbReference type="Proteomes" id="UP001151760">
    <property type="component" value="Unassembled WGS sequence"/>
</dbReference>
<feature type="region of interest" description="Disordered" evidence="1">
    <location>
        <begin position="62"/>
        <end position="86"/>
    </location>
</feature>
<evidence type="ECO:0000313" key="3">
    <source>
        <dbReference type="Proteomes" id="UP001151760"/>
    </source>
</evidence>
<evidence type="ECO:0000313" key="2">
    <source>
        <dbReference type="EMBL" id="GJT99040.1"/>
    </source>
</evidence>
<proteinExistence type="predicted"/>